<proteinExistence type="predicted"/>
<evidence type="ECO:0000259" key="3">
    <source>
        <dbReference type="SMART" id="SM00822"/>
    </source>
</evidence>
<dbReference type="EMBL" id="JAQJAN010000001">
    <property type="protein sequence ID" value="KAJ5740229.1"/>
    <property type="molecule type" value="Genomic_DNA"/>
</dbReference>
<feature type="domain" description="Ketoreductase" evidence="3">
    <location>
        <begin position="116"/>
        <end position="293"/>
    </location>
</feature>
<dbReference type="AlphaFoldDB" id="A0AAD6N0L1"/>
<evidence type="ECO:0000256" key="2">
    <source>
        <dbReference type="ARBA" id="ARBA00023268"/>
    </source>
</evidence>
<accession>A0AAD6N0L1</accession>
<dbReference type="Gene3D" id="3.90.180.10">
    <property type="entry name" value="Medium-chain alcohol dehydrogenases, catalytic domain"/>
    <property type="match status" value="1"/>
</dbReference>
<dbReference type="Pfam" id="PF13602">
    <property type="entry name" value="ADH_zinc_N_2"/>
    <property type="match status" value="1"/>
</dbReference>
<protein>
    <submittedName>
        <fullName evidence="4">Fum1p</fullName>
    </submittedName>
</protein>
<dbReference type="SUPFAM" id="SSF51735">
    <property type="entry name" value="NAD(P)-binding Rossmann-fold domains"/>
    <property type="match status" value="1"/>
</dbReference>
<dbReference type="GO" id="GO:0004312">
    <property type="term" value="F:fatty acid synthase activity"/>
    <property type="evidence" value="ECO:0007669"/>
    <property type="project" value="TreeGrafter"/>
</dbReference>
<dbReference type="InterPro" id="IPR036291">
    <property type="entry name" value="NAD(P)-bd_dom_sf"/>
</dbReference>
<keyword evidence="2" id="KW-0511">Multifunctional enzyme</keyword>
<dbReference type="Gene3D" id="3.40.50.720">
    <property type="entry name" value="NAD(P)-binding Rossmann-like Domain"/>
    <property type="match status" value="2"/>
</dbReference>
<keyword evidence="1" id="KW-0808">Transferase</keyword>
<dbReference type="SUPFAM" id="SSF47336">
    <property type="entry name" value="ACP-like"/>
    <property type="match status" value="1"/>
</dbReference>
<dbReference type="GO" id="GO:0044550">
    <property type="term" value="P:secondary metabolite biosynthetic process"/>
    <property type="evidence" value="ECO:0007669"/>
    <property type="project" value="TreeGrafter"/>
</dbReference>
<evidence type="ECO:0000313" key="5">
    <source>
        <dbReference type="Proteomes" id="UP001215712"/>
    </source>
</evidence>
<dbReference type="Pfam" id="PF08659">
    <property type="entry name" value="KR"/>
    <property type="match status" value="1"/>
</dbReference>
<dbReference type="Proteomes" id="UP001215712">
    <property type="component" value="Unassembled WGS sequence"/>
</dbReference>
<dbReference type="InterPro" id="IPR057326">
    <property type="entry name" value="KR_dom"/>
</dbReference>
<gene>
    <name evidence="4" type="ORF">N7493_000101</name>
</gene>
<dbReference type="PANTHER" id="PTHR43775">
    <property type="entry name" value="FATTY ACID SYNTHASE"/>
    <property type="match status" value="1"/>
</dbReference>
<sequence length="473" mass="52761">MIELGKRDLITHGNLDLTPFLLNRVYCGVDLIHVGEKRPDILEKCLEWYCEGKITSIRPVTIFPASDISLAFRHMQQGSHMGKVVIDMREVATSSPKPSSLDSRSDLNEILFMHDASYLLVGGLGGVGKTLAAWMVDNGARNLVFLSPSAGKSKEDQEFIEELKAQGCAVTTFAGSVSKKEDVEMAIDACLFPIKGVVQLSAKLRDRTFKKMLFEDWEVSLDSKVRGTWNLHHALLTTPLDFFLIFSSICSITGQTGQSNYAAANSFLDAFAVYRQQLGLPASIINPGIIEHRGLVSRDPELLRYAKRQSFHLLQDRELIDGVRLAMGPRKTRFSPLVIGLSHSKPLSDLSIKMMWPRDARFSMYANLESSSQEDTGSSNKMIRNLMVRLGGPVGTYVPRAENMSKEEIANMTLDSLMSVEVRRWIKSHLALDMTLIEIHRAGTVGELVRVIHERLKAKYGLRTEAEISESST</sequence>
<dbReference type="GO" id="GO:0006633">
    <property type="term" value="P:fatty acid biosynthetic process"/>
    <property type="evidence" value="ECO:0007669"/>
    <property type="project" value="TreeGrafter"/>
</dbReference>
<comment type="caution">
    <text evidence="4">The sequence shown here is derived from an EMBL/GenBank/DDBJ whole genome shotgun (WGS) entry which is preliminary data.</text>
</comment>
<reference evidence="4" key="1">
    <citation type="journal article" date="2023" name="IMA Fungus">
        <title>Comparative genomic study of the Penicillium genus elucidates a diverse pangenome and 15 lateral gene transfer events.</title>
        <authorList>
            <person name="Petersen C."/>
            <person name="Sorensen T."/>
            <person name="Nielsen M.R."/>
            <person name="Sondergaard T.E."/>
            <person name="Sorensen J.L."/>
            <person name="Fitzpatrick D.A."/>
            <person name="Frisvad J.C."/>
            <person name="Nielsen K.L."/>
        </authorList>
    </citation>
    <scope>NUCLEOTIDE SEQUENCE</scope>
    <source>
        <strain evidence="4">IBT 17514</strain>
    </source>
</reference>
<dbReference type="InterPro" id="IPR050091">
    <property type="entry name" value="PKS_NRPS_Biosynth_Enz"/>
</dbReference>
<dbReference type="SMART" id="SM00822">
    <property type="entry name" value="PKS_KR"/>
    <property type="match status" value="1"/>
</dbReference>
<dbReference type="InterPro" id="IPR036736">
    <property type="entry name" value="ACP-like_sf"/>
</dbReference>
<name>A0AAD6N0L1_9EURO</name>
<keyword evidence="5" id="KW-1185">Reference proteome</keyword>
<dbReference type="InterPro" id="IPR013968">
    <property type="entry name" value="PKS_KR"/>
</dbReference>
<evidence type="ECO:0000256" key="1">
    <source>
        <dbReference type="ARBA" id="ARBA00022679"/>
    </source>
</evidence>
<reference evidence="4" key="2">
    <citation type="submission" date="2023-01" db="EMBL/GenBank/DDBJ databases">
        <authorList>
            <person name="Petersen C."/>
        </authorList>
    </citation>
    <scope>NUCLEOTIDE SEQUENCE</scope>
    <source>
        <strain evidence="4">IBT 17514</strain>
    </source>
</reference>
<organism evidence="4 5">
    <name type="scientific">Penicillium malachiteum</name>
    <dbReference type="NCBI Taxonomy" id="1324776"/>
    <lineage>
        <taxon>Eukaryota</taxon>
        <taxon>Fungi</taxon>
        <taxon>Dikarya</taxon>
        <taxon>Ascomycota</taxon>
        <taxon>Pezizomycotina</taxon>
        <taxon>Eurotiomycetes</taxon>
        <taxon>Eurotiomycetidae</taxon>
        <taxon>Eurotiales</taxon>
        <taxon>Aspergillaceae</taxon>
        <taxon>Penicillium</taxon>
    </lineage>
</organism>
<dbReference type="PANTHER" id="PTHR43775:SF49">
    <property type="entry name" value="SYNTHASE, PUTATIVE (JCVI)-RELATED"/>
    <property type="match status" value="1"/>
</dbReference>
<evidence type="ECO:0000313" key="4">
    <source>
        <dbReference type="EMBL" id="KAJ5740229.1"/>
    </source>
</evidence>